<accession>A0AAN6GH47</accession>
<keyword evidence="3" id="KW-1185">Reference proteome</keyword>
<name>A0AAN6GH47_9BASI</name>
<reference evidence="2" key="1">
    <citation type="journal article" date="2023" name="PhytoFront">
        <title>Draft Genome Resources of Seven Strains of Tilletia horrida, Causal Agent of Kernel Smut of Rice.</title>
        <authorList>
            <person name="Khanal S."/>
            <person name="Antony Babu S."/>
            <person name="Zhou X.G."/>
        </authorList>
    </citation>
    <scope>NUCLEOTIDE SEQUENCE</scope>
    <source>
        <strain evidence="2">TX3</strain>
    </source>
</reference>
<dbReference type="AlphaFoldDB" id="A0AAN6GH47"/>
<protein>
    <submittedName>
        <fullName evidence="2">Uncharacterized protein</fullName>
    </submittedName>
</protein>
<dbReference type="Proteomes" id="UP001176521">
    <property type="component" value="Unassembled WGS sequence"/>
</dbReference>
<feature type="region of interest" description="Disordered" evidence="1">
    <location>
        <begin position="298"/>
        <end position="319"/>
    </location>
</feature>
<gene>
    <name evidence="2" type="ORF">OC842_001064</name>
</gene>
<evidence type="ECO:0000256" key="1">
    <source>
        <dbReference type="SAM" id="MobiDB-lite"/>
    </source>
</evidence>
<feature type="compositionally biased region" description="Polar residues" evidence="1">
    <location>
        <begin position="672"/>
        <end position="683"/>
    </location>
</feature>
<evidence type="ECO:0000313" key="3">
    <source>
        <dbReference type="Proteomes" id="UP001176521"/>
    </source>
</evidence>
<comment type="caution">
    <text evidence="2">The sequence shown here is derived from an EMBL/GenBank/DDBJ whole genome shotgun (WGS) entry which is preliminary data.</text>
</comment>
<sequence>MSQMTDRGSFAGDRAAVEDYSVFNADSHLGGVDPRDLVAPMGTFDLARTPLAVSSAQPRNAFRLSGDSGSQLPWSALVQSTQHSGAELTYGSENWVPSTPTAHGQHGVGASPPRKMVRRDGITRACDALAQFPEGALPAAVQPRPLAASSSAATTTSEQSNRLVLRTYLQQGQGQAFLQQEVRKWVNAGMDTVAHDLKQTVSATVRDALQEYASVVEAFRSRLVLPDEGGLDNPAAPLEPSSDGYLYLRLNEPDLERYLGAFDAIMTKLKADEAKRQADLAAINQRIAALELLSANASKEPCDPSKKTQAKGKATKEHPHAKAQADFKAIVGKLAGIAVGRGAADGQTKIWELPFPDDPSKWEYHPATYIASEVDTAVPASQLAAGAATAYRCLRFDLSVGWDASPNVEQLLPILRMMVRDHEKHQLGPAETPQSLMKGPFRRTWANWVRRYKARQDRSAEQIAAEEEQERLKKRRHARIQAKCTRRWERAQVLMKRSPDDKRLDIHSLPIFEPELQSDEFSEDEVVLPGSPTPRNVRIVQAPAYRSDECEMALRSLEPESSAGPRKFIVERGETFDLDRGARLWGQFPRWAFKKEWVDRNSAAAPTFVANIGPWSGVDSVATGPMEFGTGSYDASTSNTRRKNHPVTVLMRPGHGSAVATRPRARVHSASDAGTRQSQMSVGSLATRPLLGESQVSSRMSVAQLL</sequence>
<organism evidence="2 3">
    <name type="scientific">Tilletia horrida</name>
    <dbReference type="NCBI Taxonomy" id="155126"/>
    <lineage>
        <taxon>Eukaryota</taxon>
        <taxon>Fungi</taxon>
        <taxon>Dikarya</taxon>
        <taxon>Basidiomycota</taxon>
        <taxon>Ustilaginomycotina</taxon>
        <taxon>Exobasidiomycetes</taxon>
        <taxon>Tilletiales</taxon>
        <taxon>Tilletiaceae</taxon>
        <taxon>Tilletia</taxon>
    </lineage>
</organism>
<dbReference type="EMBL" id="JAPDMQ010000035">
    <property type="protein sequence ID" value="KAK0539130.1"/>
    <property type="molecule type" value="Genomic_DNA"/>
</dbReference>
<feature type="region of interest" description="Disordered" evidence="1">
    <location>
        <begin position="655"/>
        <end position="683"/>
    </location>
</feature>
<evidence type="ECO:0000313" key="2">
    <source>
        <dbReference type="EMBL" id="KAK0539130.1"/>
    </source>
</evidence>
<proteinExistence type="predicted"/>